<name>A0A645GSV0_9ZZZZ</name>
<sequence>MEHAGFRVGYVGSDGCQLQPSHKLFRAGAAPFYAEGDDTAGALGHIFPGQVVAGVAGQAGMTHPAHLIAVL</sequence>
<evidence type="ECO:0000313" key="1">
    <source>
        <dbReference type="EMBL" id="MPN29296.1"/>
    </source>
</evidence>
<protein>
    <submittedName>
        <fullName evidence="1">Uncharacterized protein</fullName>
    </submittedName>
</protein>
<organism evidence="1">
    <name type="scientific">bioreactor metagenome</name>
    <dbReference type="NCBI Taxonomy" id="1076179"/>
    <lineage>
        <taxon>unclassified sequences</taxon>
        <taxon>metagenomes</taxon>
        <taxon>ecological metagenomes</taxon>
    </lineage>
</organism>
<proteinExistence type="predicted"/>
<dbReference type="AlphaFoldDB" id="A0A645GSV0"/>
<accession>A0A645GSV0</accession>
<comment type="caution">
    <text evidence="1">The sequence shown here is derived from an EMBL/GenBank/DDBJ whole genome shotgun (WGS) entry which is preliminary data.</text>
</comment>
<dbReference type="EMBL" id="VSSQ01079917">
    <property type="protein sequence ID" value="MPN29296.1"/>
    <property type="molecule type" value="Genomic_DNA"/>
</dbReference>
<gene>
    <name evidence="1" type="ORF">SDC9_176748</name>
</gene>
<reference evidence="1" key="1">
    <citation type="submission" date="2019-08" db="EMBL/GenBank/DDBJ databases">
        <authorList>
            <person name="Kucharzyk K."/>
            <person name="Murdoch R.W."/>
            <person name="Higgins S."/>
            <person name="Loffler F."/>
        </authorList>
    </citation>
    <scope>NUCLEOTIDE SEQUENCE</scope>
</reference>